<sequence length="422" mass="46810">MFRPNLPIAGPGHGPFYISQFPLPSMNQNSHQAKERRVSTPNARVLNKKDHKTFAATRPGPGPLQTLIRLPDQSTHFPNSAFRAFEELHAERSYLLQILQDHNAKATNLLKQLSHLEEAVAKNGQARRKTTKQLGWVRSRLRECTQQEKTILARLGEVTHEIQIKDRLAQVESERQEHEQLLSHQHAMFQTKHFSLPPPPPPPAFTFYPDPGFQCQFVPGPPPQQLPLQQDINMPGWTTGPAYFPTQYPVLTPYIPIPMHVWQDPYNASHNRSPDGEGTEDWDSIGPMNEAAPTPPTSSSPDSQPVQNSPSPPTSPVPSIPAVGARTSSLSAIWSNLCYAATSPSTNSSRRTSTSTYTTHSPLGLSLLAFKRHSVPADGKSAVVALGMNDQLLGRRPLWDARTQRALGFHVALQADLEYGDD</sequence>
<feature type="compositionally biased region" description="Pro residues" evidence="1">
    <location>
        <begin position="310"/>
        <end position="319"/>
    </location>
</feature>
<name>A0A3D8S311_9HELO</name>
<gene>
    <name evidence="2" type="ORF">BP5796_05395</name>
</gene>
<evidence type="ECO:0000313" key="2">
    <source>
        <dbReference type="EMBL" id="RDW80697.1"/>
    </source>
</evidence>
<proteinExistence type="predicted"/>
<evidence type="ECO:0000313" key="3">
    <source>
        <dbReference type="Proteomes" id="UP000256328"/>
    </source>
</evidence>
<dbReference type="EMBL" id="PDLN01000007">
    <property type="protein sequence ID" value="RDW80697.1"/>
    <property type="molecule type" value="Genomic_DNA"/>
</dbReference>
<dbReference type="Proteomes" id="UP000256328">
    <property type="component" value="Unassembled WGS sequence"/>
</dbReference>
<accession>A0A3D8S311</accession>
<protein>
    <submittedName>
        <fullName evidence="2">Uncharacterized protein</fullName>
    </submittedName>
</protein>
<evidence type="ECO:0000256" key="1">
    <source>
        <dbReference type="SAM" id="MobiDB-lite"/>
    </source>
</evidence>
<dbReference type="AlphaFoldDB" id="A0A3D8S311"/>
<feature type="compositionally biased region" description="Low complexity" evidence="1">
    <location>
        <begin position="299"/>
        <end position="309"/>
    </location>
</feature>
<feature type="region of interest" description="Disordered" evidence="1">
    <location>
        <begin position="268"/>
        <end position="322"/>
    </location>
</feature>
<comment type="caution">
    <text evidence="2">The sequence shown here is derived from an EMBL/GenBank/DDBJ whole genome shotgun (WGS) entry which is preliminary data.</text>
</comment>
<reference evidence="2 3" key="1">
    <citation type="journal article" date="2018" name="IMA Fungus">
        <title>IMA Genome-F 9: Draft genome sequence of Annulohypoxylon stygium, Aspergillus mulundensis, Berkeleyomyces basicola (syn. Thielaviopsis basicola), Ceratocystis smalleyi, two Cercospora beticola strains, Coleophoma cylindrospora, Fusarium fracticaudum, Phialophora cf. hyalina, and Morchella septimelata.</title>
        <authorList>
            <person name="Wingfield B.D."/>
            <person name="Bills G.F."/>
            <person name="Dong Y."/>
            <person name="Huang W."/>
            <person name="Nel W.J."/>
            <person name="Swalarsk-Parry B.S."/>
            <person name="Vaghefi N."/>
            <person name="Wilken P.M."/>
            <person name="An Z."/>
            <person name="de Beer Z.W."/>
            <person name="De Vos L."/>
            <person name="Chen L."/>
            <person name="Duong T.A."/>
            <person name="Gao Y."/>
            <person name="Hammerbacher A."/>
            <person name="Kikkert J.R."/>
            <person name="Li Y."/>
            <person name="Li H."/>
            <person name="Li K."/>
            <person name="Li Q."/>
            <person name="Liu X."/>
            <person name="Ma X."/>
            <person name="Naidoo K."/>
            <person name="Pethybridge S.J."/>
            <person name="Sun J."/>
            <person name="Steenkamp E.T."/>
            <person name="van der Nest M.A."/>
            <person name="van Wyk S."/>
            <person name="Wingfield M.J."/>
            <person name="Xiong C."/>
            <person name="Yue Q."/>
            <person name="Zhang X."/>
        </authorList>
    </citation>
    <scope>NUCLEOTIDE SEQUENCE [LARGE SCALE GENOMIC DNA]</scope>
    <source>
        <strain evidence="2 3">BP5796</strain>
    </source>
</reference>
<organism evidence="2 3">
    <name type="scientific">Coleophoma crateriformis</name>
    <dbReference type="NCBI Taxonomy" id="565419"/>
    <lineage>
        <taxon>Eukaryota</taxon>
        <taxon>Fungi</taxon>
        <taxon>Dikarya</taxon>
        <taxon>Ascomycota</taxon>
        <taxon>Pezizomycotina</taxon>
        <taxon>Leotiomycetes</taxon>
        <taxon>Helotiales</taxon>
        <taxon>Dermateaceae</taxon>
        <taxon>Coleophoma</taxon>
    </lineage>
</organism>
<keyword evidence="3" id="KW-1185">Reference proteome</keyword>
<dbReference type="OrthoDB" id="5226586at2759"/>